<sequence length="602" mass="67501">MRAPLAMRLGAGRWPSSERFGPIFGYFGTIRGVRSGPGRWSSSERFGRGSQGWLLARGFASRGEEDLELTVADPTALLNAIASNYKSTGRIVMEYVDNSIDSGIHLRRETRDDATIEVHINIDRPRRNVWIRDNGYGMPCKVLENVVRGVGKSNKKGIEWQNGQFGFGIHSFRAAAEKIVIVTKSGSEDGEDAHYLRVDRTKSSSLPATTVGLSQLNQVDLDIANASREKVFTSSNDEVMLGGANGTGTIVGLLNIDPIWFSGLRGLKRQIESHFEGLLEDKNLHIVLSNVTRKSVSTQECEGVDYSDIDGELLNDPILFEVDGKTCKADCKIMISKGNLVGRTQKVRFFRHGRCIGPVSGTHSFMEDSMFGAKLWDHPGVSGIIECGNLIEPVLTRDDFRRTNVRNAFYKKLVSMEPVLMKKLEDMIAAQHEESMSEFEDVLGTCMVDVFKDDKRKPKKDSGAVELRKEVEKEGVVYKTVRKNPPKPQEGLYDIRLVETSYDDSNGEPLRSFCTDKTIFVNVSHEDFQSRVAVDKLGKLSYTPRLSAYIANELAVYYQDEKVERLKLEPKTENSDLYRDLIGSINKLEDRIRHRLAKAARE</sequence>
<dbReference type="InterPro" id="IPR036890">
    <property type="entry name" value="HATPase_C_sf"/>
</dbReference>
<accession>A0A7S2SL75</accession>
<dbReference type="Gene3D" id="3.30.565.10">
    <property type="entry name" value="Histidine kinase-like ATPase, C-terminal domain"/>
    <property type="match status" value="1"/>
</dbReference>
<dbReference type="AlphaFoldDB" id="A0A7S2SL75"/>
<proteinExistence type="predicted"/>
<evidence type="ECO:0008006" key="2">
    <source>
        <dbReference type="Google" id="ProtNLM"/>
    </source>
</evidence>
<dbReference type="SUPFAM" id="SSF55874">
    <property type="entry name" value="ATPase domain of HSP90 chaperone/DNA topoisomerase II/histidine kinase"/>
    <property type="match status" value="1"/>
</dbReference>
<protein>
    <recommendedName>
        <fullName evidence="2">Histidine kinase/HSP90-like ATPase domain-containing protein</fullName>
    </recommendedName>
</protein>
<evidence type="ECO:0000313" key="1">
    <source>
        <dbReference type="EMBL" id="CAD9701495.1"/>
    </source>
</evidence>
<reference evidence="1" key="1">
    <citation type="submission" date="2021-01" db="EMBL/GenBank/DDBJ databases">
        <authorList>
            <person name="Corre E."/>
            <person name="Pelletier E."/>
            <person name="Niang G."/>
            <person name="Scheremetjew M."/>
            <person name="Finn R."/>
            <person name="Kale V."/>
            <person name="Holt S."/>
            <person name="Cochrane G."/>
            <person name="Meng A."/>
            <person name="Brown T."/>
            <person name="Cohen L."/>
        </authorList>
    </citation>
    <scope>NUCLEOTIDE SEQUENCE</scope>
    <source>
        <strain evidence="1">NY070348D</strain>
    </source>
</reference>
<dbReference type="Pfam" id="PF13589">
    <property type="entry name" value="HATPase_c_3"/>
    <property type="match status" value="1"/>
</dbReference>
<organism evidence="1">
    <name type="scientific">Mucochytrium quahogii</name>
    <dbReference type="NCBI Taxonomy" id="96639"/>
    <lineage>
        <taxon>Eukaryota</taxon>
        <taxon>Sar</taxon>
        <taxon>Stramenopiles</taxon>
        <taxon>Bigyra</taxon>
        <taxon>Labyrinthulomycetes</taxon>
        <taxon>Thraustochytrida</taxon>
        <taxon>Thraustochytriidae</taxon>
        <taxon>Mucochytrium</taxon>
    </lineage>
</organism>
<dbReference type="EMBL" id="HBHK01023111">
    <property type="protein sequence ID" value="CAD9701495.1"/>
    <property type="molecule type" value="Transcribed_RNA"/>
</dbReference>
<name>A0A7S2SL75_9STRA</name>
<gene>
    <name evidence="1" type="ORF">QSP1433_LOCUS14612</name>
</gene>